<dbReference type="RefSeq" id="WP_093321935.1">
    <property type="nucleotide sequence ID" value="NZ_FOHV01000034.1"/>
</dbReference>
<dbReference type="InterPro" id="IPR004658">
    <property type="entry name" value="OMP_Slp"/>
</dbReference>
<evidence type="ECO:0000313" key="1">
    <source>
        <dbReference type="EMBL" id="SET51611.1"/>
    </source>
</evidence>
<dbReference type="Pfam" id="PF03843">
    <property type="entry name" value="Slp"/>
    <property type="match status" value="1"/>
</dbReference>
<dbReference type="PANTHER" id="PTHR37530">
    <property type="entry name" value="OUTER MEMBRANE PROTEIN SLP"/>
    <property type="match status" value="1"/>
</dbReference>
<dbReference type="OrthoDB" id="5295757at2"/>
<evidence type="ECO:0000313" key="2">
    <source>
        <dbReference type="Proteomes" id="UP000242642"/>
    </source>
</evidence>
<accession>A0A1I0F0U7</accession>
<keyword evidence="1" id="KW-0449">Lipoprotein</keyword>
<dbReference type="PANTHER" id="PTHR37530:SF1">
    <property type="entry name" value="OUTER MEMBRANE PROTEIN SLP"/>
    <property type="match status" value="1"/>
</dbReference>
<organism evidence="1 2">
    <name type="scientific">Thorsellia anophelis DSM 18579</name>
    <dbReference type="NCBI Taxonomy" id="1123402"/>
    <lineage>
        <taxon>Bacteria</taxon>
        <taxon>Pseudomonadati</taxon>
        <taxon>Pseudomonadota</taxon>
        <taxon>Gammaproteobacteria</taxon>
        <taxon>Enterobacterales</taxon>
        <taxon>Thorselliaceae</taxon>
        <taxon>Thorsellia</taxon>
    </lineage>
</organism>
<sequence length="215" mass="24710">MGALLTLVFTLNRIDYLYYFLAFMKRFKKTSFTPFFIMIFCEIFLLTGCQTIEPIPSQDFNKIRDNISLYKNETIRLGGKITGVTVSDQIVKMEILSIPLELGQPNLQAKPSGRFVALTKRSQLPESFNPLLLNGQFVTTIGTVQEATQVDNQIGYFSTFSIKLKWITLFDFKTLALSQGLIQEKRNSLEELKAMFDVKIFEIQYLKQLISETKE</sequence>
<keyword evidence="2" id="KW-1185">Reference proteome</keyword>
<dbReference type="STRING" id="1123402.SAMN02583745_02596"/>
<dbReference type="GO" id="GO:0019867">
    <property type="term" value="C:outer membrane"/>
    <property type="evidence" value="ECO:0007669"/>
    <property type="project" value="InterPro"/>
</dbReference>
<dbReference type="AlphaFoldDB" id="A0A1I0F0U7"/>
<gene>
    <name evidence="1" type="ORF">SAMN02583745_02596</name>
</gene>
<protein>
    <submittedName>
        <fullName evidence="1">Outer membrane lipoprotein Slp family protein</fullName>
    </submittedName>
</protein>
<name>A0A1I0F0U7_9GAMM</name>
<dbReference type="Proteomes" id="UP000242642">
    <property type="component" value="Unassembled WGS sequence"/>
</dbReference>
<dbReference type="EMBL" id="FOHV01000034">
    <property type="protein sequence ID" value="SET51611.1"/>
    <property type="molecule type" value="Genomic_DNA"/>
</dbReference>
<proteinExistence type="predicted"/>
<reference evidence="2" key="1">
    <citation type="submission" date="2016-10" db="EMBL/GenBank/DDBJ databases">
        <authorList>
            <person name="Varghese N."/>
            <person name="Submissions S."/>
        </authorList>
    </citation>
    <scope>NUCLEOTIDE SEQUENCE [LARGE SCALE GENOMIC DNA]</scope>
    <source>
        <strain evidence="2">DSM 18579</strain>
    </source>
</reference>